<organism evidence="6 7">
    <name type="scientific">Zasmidium cellare</name>
    <name type="common">Wine cellar mold</name>
    <name type="synonym">Racodium cellare</name>
    <dbReference type="NCBI Taxonomy" id="395010"/>
    <lineage>
        <taxon>Eukaryota</taxon>
        <taxon>Fungi</taxon>
        <taxon>Dikarya</taxon>
        <taxon>Ascomycota</taxon>
        <taxon>Pezizomycotina</taxon>
        <taxon>Dothideomycetes</taxon>
        <taxon>Dothideomycetidae</taxon>
        <taxon>Mycosphaerellales</taxon>
        <taxon>Mycosphaerellaceae</taxon>
        <taxon>Zasmidium</taxon>
    </lineage>
</organism>
<evidence type="ECO:0000256" key="1">
    <source>
        <dbReference type="ARBA" id="ARBA00004123"/>
    </source>
</evidence>
<evidence type="ECO:0000256" key="2">
    <source>
        <dbReference type="ARBA" id="ARBA00023242"/>
    </source>
</evidence>
<feature type="domain" description="Small-subunit processome Utp12" evidence="5">
    <location>
        <begin position="204"/>
        <end position="307"/>
    </location>
</feature>
<dbReference type="EMBL" id="JAXOVC010000001">
    <property type="protein sequence ID" value="KAK4506881.1"/>
    <property type="molecule type" value="Genomic_DNA"/>
</dbReference>
<comment type="similarity">
    <text evidence="3">Belongs to the UTP5 family.</text>
</comment>
<comment type="caution">
    <text evidence="6">The sequence shown here is derived from an EMBL/GenBank/DDBJ whole genome shotgun (WGS) entry which is preliminary data.</text>
</comment>
<evidence type="ECO:0000313" key="7">
    <source>
        <dbReference type="Proteomes" id="UP001305779"/>
    </source>
</evidence>
<accession>A0ABR0EYY8</accession>
<proteinExistence type="inferred from homology"/>
<keyword evidence="7" id="KW-1185">Reference proteome</keyword>
<keyword evidence="2" id="KW-0539">Nucleus</keyword>
<dbReference type="Proteomes" id="UP001305779">
    <property type="component" value="Unassembled WGS sequence"/>
</dbReference>
<dbReference type="PANTHER" id="PTHR44267:SF1">
    <property type="entry name" value="WD REPEAT-CONTAINING PROTEIN 43"/>
    <property type="match status" value="1"/>
</dbReference>
<evidence type="ECO:0000256" key="4">
    <source>
        <dbReference type="SAM" id="MobiDB-lite"/>
    </source>
</evidence>
<protein>
    <recommendedName>
        <fullName evidence="5">Small-subunit processome Utp12 domain-containing protein</fullName>
    </recommendedName>
</protein>
<dbReference type="InterPro" id="IPR052414">
    <property type="entry name" value="U3_snoRNA-assoc_WDR"/>
</dbReference>
<feature type="region of interest" description="Disordered" evidence="4">
    <location>
        <begin position="318"/>
        <end position="460"/>
    </location>
</feature>
<feature type="compositionally biased region" description="Acidic residues" evidence="4">
    <location>
        <begin position="101"/>
        <end position="116"/>
    </location>
</feature>
<feature type="compositionally biased region" description="Basic and acidic residues" evidence="4">
    <location>
        <begin position="85"/>
        <end position="94"/>
    </location>
</feature>
<comment type="subcellular location">
    <subcellularLocation>
        <location evidence="1">Nucleus</location>
    </subcellularLocation>
</comment>
<feature type="compositionally biased region" description="Acidic residues" evidence="4">
    <location>
        <begin position="389"/>
        <end position="444"/>
    </location>
</feature>
<feature type="compositionally biased region" description="Acidic residues" evidence="4">
    <location>
        <begin position="338"/>
        <end position="358"/>
    </location>
</feature>
<dbReference type="Pfam" id="PF04003">
    <property type="entry name" value="Utp12"/>
    <property type="match status" value="1"/>
</dbReference>
<reference evidence="6 7" key="1">
    <citation type="journal article" date="2023" name="G3 (Bethesda)">
        <title>A chromosome-level genome assembly of Zasmidium syzygii isolated from banana leaves.</title>
        <authorList>
            <person name="van Westerhoven A.C."/>
            <person name="Mehrabi R."/>
            <person name="Talebi R."/>
            <person name="Steentjes M.B.F."/>
            <person name="Corcolon B."/>
            <person name="Chong P.A."/>
            <person name="Kema G.H.J."/>
            <person name="Seidl M.F."/>
        </authorList>
    </citation>
    <scope>NUCLEOTIDE SEQUENCE [LARGE SCALE GENOMIC DNA]</scope>
    <source>
        <strain evidence="6 7">P124</strain>
    </source>
</reference>
<dbReference type="PANTHER" id="PTHR44267">
    <property type="entry name" value="WD REPEAT-CONTAINING PROTEIN 43"/>
    <property type="match status" value="1"/>
</dbReference>
<dbReference type="InterPro" id="IPR007148">
    <property type="entry name" value="SSU_processome_Utp12"/>
</dbReference>
<feature type="compositionally biased region" description="Acidic residues" evidence="4">
    <location>
        <begin position="128"/>
        <end position="148"/>
    </location>
</feature>
<feature type="region of interest" description="Disordered" evidence="4">
    <location>
        <begin position="1"/>
        <end position="157"/>
    </location>
</feature>
<name>A0ABR0EYY8_ZASCE</name>
<evidence type="ECO:0000256" key="3">
    <source>
        <dbReference type="ARBA" id="ARBA00038335"/>
    </source>
</evidence>
<feature type="compositionally biased region" description="Basic and acidic residues" evidence="4">
    <location>
        <begin position="45"/>
        <end position="55"/>
    </location>
</feature>
<gene>
    <name evidence="6" type="ORF">PRZ48_000614</name>
</gene>
<evidence type="ECO:0000259" key="5">
    <source>
        <dbReference type="Pfam" id="PF04003"/>
    </source>
</evidence>
<evidence type="ECO:0000313" key="6">
    <source>
        <dbReference type="EMBL" id="KAK4506881.1"/>
    </source>
</evidence>
<sequence>MSTAKRSKRRQAESHQASASPPPATKRLKSTHVPAQSGLEFLVDESARAGKKIEAKLTNGTPRSKSTRVDESLADVAPNTDEDDGSRRKQKVEPEVIAISSDEDESSAYDEDDAAEEPAPVANGHVEDGEDNDADADMVDADAGDQQDEPTFGDILQARHPDPIDVRKALQEAADEDSRGLVPTSGAMAGHSLGTVLTQALKTNDKDLLESCFAETDPSTIRRTIARQKSHEIAILLERIAEKIHRKPGRTGNLLVWVQWSLVAHGGYLANQPELMTKVKALAQVVRQRAAGLQPLLHLKGKLDLLHAQLDFRRDMQAESRGNNAEDLDDPNGVLYIEGEDHESSDSDDAADEGDELEQPSGKKAKQAGRITTGNGEDEEMDIANGLDGDVESSDDEDDADLDGMLDVEAEEGSDNDEEESSNEEAESEEEEAEDDESDDDESDTIAVKQPKPNTLNRKR</sequence>